<gene>
    <name evidence="3" type="ORF">PU630_13025</name>
</gene>
<keyword evidence="1" id="KW-0812">Transmembrane</keyword>
<feature type="transmembrane region" description="Helical" evidence="1">
    <location>
        <begin position="12"/>
        <end position="33"/>
    </location>
</feature>
<keyword evidence="3" id="KW-0378">Hydrolase</keyword>
<feature type="domain" description="CAAX prenyl protease 2/Lysostaphin resistance protein A-like" evidence="2">
    <location>
        <begin position="119"/>
        <end position="233"/>
    </location>
</feature>
<organism evidence="3 4">
    <name type="scientific">Microbacterium horticulturae</name>
    <dbReference type="NCBI Taxonomy" id="3028316"/>
    <lineage>
        <taxon>Bacteria</taxon>
        <taxon>Bacillati</taxon>
        <taxon>Actinomycetota</taxon>
        <taxon>Actinomycetes</taxon>
        <taxon>Micrococcales</taxon>
        <taxon>Microbacteriaceae</taxon>
        <taxon>Microbacterium</taxon>
    </lineage>
</organism>
<feature type="transmembrane region" description="Helical" evidence="1">
    <location>
        <begin position="170"/>
        <end position="190"/>
    </location>
</feature>
<protein>
    <submittedName>
        <fullName evidence="3">CPBP family intramembrane metalloprotease</fullName>
    </submittedName>
</protein>
<dbReference type="Proteomes" id="UP001214553">
    <property type="component" value="Chromosome"/>
</dbReference>
<keyword evidence="1" id="KW-1133">Transmembrane helix</keyword>
<keyword evidence="3" id="KW-0482">Metalloprotease</keyword>
<dbReference type="InterPro" id="IPR003675">
    <property type="entry name" value="Rce1/LyrA-like_dom"/>
</dbReference>
<name>A0ABY8BVF2_9MICO</name>
<sequence>MPAAPRTPRPRAALVLGIGGYLVGALALLLYAGYGNSLAHLADWQRTLADMGVLVPLVAAVVIAWATKVVIRVRPAVTFVEVIAALALGFGARAIVEVVAPTTGSLGGPFGEGPSGALIAVSLLALVVVSPVVEELFFRGLVQRGLEAALAPRGVDGAARSVTRGIHAGIAALSITVTTAAFIGLHTFTYPAGTVTVGQIVAPLAVGVVCGILTTVTGRVGGAIIAHVAFNAVGFALLLMAG</sequence>
<feature type="transmembrane region" description="Helical" evidence="1">
    <location>
        <begin position="116"/>
        <end position="138"/>
    </location>
</feature>
<keyword evidence="1" id="KW-0472">Membrane</keyword>
<dbReference type="RefSeq" id="WP_275277492.1">
    <property type="nucleotide sequence ID" value="NZ_CP119108.1"/>
</dbReference>
<evidence type="ECO:0000313" key="4">
    <source>
        <dbReference type="Proteomes" id="UP001214553"/>
    </source>
</evidence>
<evidence type="ECO:0000313" key="3">
    <source>
        <dbReference type="EMBL" id="WEG08155.1"/>
    </source>
</evidence>
<keyword evidence="4" id="KW-1185">Reference proteome</keyword>
<feature type="transmembrane region" description="Helical" evidence="1">
    <location>
        <begin position="53"/>
        <end position="71"/>
    </location>
</feature>
<dbReference type="EMBL" id="CP119108">
    <property type="protein sequence ID" value="WEG08155.1"/>
    <property type="molecule type" value="Genomic_DNA"/>
</dbReference>
<dbReference type="Pfam" id="PF02517">
    <property type="entry name" value="Rce1-like"/>
    <property type="match status" value="1"/>
</dbReference>
<reference evidence="3 4" key="1">
    <citation type="submission" date="2023-03" db="EMBL/GenBank/DDBJ databases">
        <title>Genome sequence of Microbacterium sp. KACC 23027.</title>
        <authorList>
            <person name="Kim S."/>
            <person name="Heo J."/>
            <person name="Kwon S.-W."/>
        </authorList>
    </citation>
    <scope>NUCLEOTIDE SEQUENCE [LARGE SCALE GENOMIC DNA]</scope>
    <source>
        <strain evidence="3 4">KACC 23027</strain>
    </source>
</reference>
<keyword evidence="3" id="KW-0645">Protease</keyword>
<feature type="transmembrane region" description="Helical" evidence="1">
    <location>
        <begin position="223"/>
        <end position="241"/>
    </location>
</feature>
<evidence type="ECO:0000259" key="2">
    <source>
        <dbReference type="Pfam" id="PF02517"/>
    </source>
</evidence>
<feature type="transmembrane region" description="Helical" evidence="1">
    <location>
        <begin position="78"/>
        <end position="96"/>
    </location>
</feature>
<evidence type="ECO:0000256" key="1">
    <source>
        <dbReference type="SAM" id="Phobius"/>
    </source>
</evidence>
<proteinExistence type="predicted"/>
<feature type="transmembrane region" description="Helical" evidence="1">
    <location>
        <begin position="196"/>
        <end position="216"/>
    </location>
</feature>
<dbReference type="GO" id="GO:0008237">
    <property type="term" value="F:metallopeptidase activity"/>
    <property type="evidence" value="ECO:0007669"/>
    <property type="project" value="UniProtKB-KW"/>
</dbReference>
<accession>A0ABY8BVF2</accession>